<sequence>MGGFLNCIGIRNALKSVLKSRGYDGIECDSVLLLKNIPSCSKLKASRLITSL</sequence>
<name>A0A6A4I0L9_9AGAR</name>
<organism evidence="1 2">
    <name type="scientific">Gymnopus androsaceus JB14</name>
    <dbReference type="NCBI Taxonomy" id="1447944"/>
    <lineage>
        <taxon>Eukaryota</taxon>
        <taxon>Fungi</taxon>
        <taxon>Dikarya</taxon>
        <taxon>Basidiomycota</taxon>
        <taxon>Agaricomycotina</taxon>
        <taxon>Agaricomycetes</taxon>
        <taxon>Agaricomycetidae</taxon>
        <taxon>Agaricales</taxon>
        <taxon>Marasmiineae</taxon>
        <taxon>Omphalotaceae</taxon>
        <taxon>Gymnopus</taxon>
    </lineage>
</organism>
<dbReference type="AlphaFoldDB" id="A0A6A4I0L9"/>
<evidence type="ECO:0000313" key="2">
    <source>
        <dbReference type="Proteomes" id="UP000799118"/>
    </source>
</evidence>
<evidence type="ECO:0000313" key="1">
    <source>
        <dbReference type="EMBL" id="KAE9402325.1"/>
    </source>
</evidence>
<proteinExistence type="predicted"/>
<dbReference type="EMBL" id="ML769436">
    <property type="protein sequence ID" value="KAE9402325.1"/>
    <property type="molecule type" value="Genomic_DNA"/>
</dbReference>
<dbReference type="Proteomes" id="UP000799118">
    <property type="component" value="Unassembled WGS sequence"/>
</dbReference>
<reference evidence="1" key="1">
    <citation type="journal article" date="2019" name="Environ. Microbiol.">
        <title>Fungal ecological strategies reflected in gene transcription - a case study of two litter decomposers.</title>
        <authorList>
            <person name="Barbi F."/>
            <person name="Kohler A."/>
            <person name="Barry K."/>
            <person name="Baskaran P."/>
            <person name="Daum C."/>
            <person name="Fauchery L."/>
            <person name="Ihrmark K."/>
            <person name="Kuo A."/>
            <person name="LaButti K."/>
            <person name="Lipzen A."/>
            <person name="Morin E."/>
            <person name="Grigoriev I.V."/>
            <person name="Henrissat B."/>
            <person name="Lindahl B."/>
            <person name="Martin F."/>
        </authorList>
    </citation>
    <scope>NUCLEOTIDE SEQUENCE</scope>
    <source>
        <strain evidence="1">JB14</strain>
    </source>
</reference>
<keyword evidence="2" id="KW-1185">Reference proteome</keyword>
<accession>A0A6A4I0L9</accession>
<gene>
    <name evidence="1" type="ORF">BT96DRAFT_1087775</name>
</gene>
<protein>
    <submittedName>
        <fullName evidence="1">Uncharacterized protein</fullName>
    </submittedName>
</protein>